<sequence>MPTDDMASRTGVTSVSITLTRDRERSSRISRSSPSWRIRSSMPLCVRSSVVMRRSLETQAPAVRIMEGSRRGPTTTMPTKMSTTISPKLKPNTGAS</sequence>
<reference evidence="2 3" key="1">
    <citation type="submission" date="2014-02" db="EMBL/GenBank/DDBJ databases">
        <title>The small core and large imbalanced accessory genome model reveals a collaborative survival strategy of Sorangium cellulosum strains in nature.</title>
        <authorList>
            <person name="Han K."/>
            <person name="Peng R."/>
            <person name="Blom J."/>
            <person name="Li Y.-Z."/>
        </authorList>
    </citation>
    <scope>NUCLEOTIDE SEQUENCE [LARGE SCALE GENOMIC DNA]</scope>
    <source>
        <strain evidence="2 3">So0011-07</strain>
    </source>
</reference>
<dbReference type="EMBL" id="JEMB01002599">
    <property type="protein sequence ID" value="KYF79880.1"/>
    <property type="molecule type" value="Genomic_DNA"/>
</dbReference>
<evidence type="ECO:0000313" key="3">
    <source>
        <dbReference type="Proteomes" id="UP000075635"/>
    </source>
</evidence>
<gene>
    <name evidence="2" type="ORF">BE17_45080</name>
</gene>
<evidence type="ECO:0000313" key="2">
    <source>
        <dbReference type="EMBL" id="KYF79880.1"/>
    </source>
</evidence>
<evidence type="ECO:0000256" key="1">
    <source>
        <dbReference type="SAM" id="MobiDB-lite"/>
    </source>
</evidence>
<proteinExistence type="predicted"/>
<feature type="region of interest" description="Disordered" evidence="1">
    <location>
        <begin position="63"/>
        <end position="96"/>
    </location>
</feature>
<accession>A0A150RI93</accession>
<feature type="compositionally biased region" description="Polar residues" evidence="1">
    <location>
        <begin position="10"/>
        <end position="19"/>
    </location>
</feature>
<dbReference type="AlphaFoldDB" id="A0A150RI93"/>
<protein>
    <submittedName>
        <fullName evidence="2">Uncharacterized protein</fullName>
    </submittedName>
</protein>
<organism evidence="2 3">
    <name type="scientific">Sorangium cellulosum</name>
    <name type="common">Polyangium cellulosum</name>
    <dbReference type="NCBI Taxonomy" id="56"/>
    <lineage>
        <taxon>Bacteria</taxon>
        <taxon>Pseudomonadati</taxon>
        <taxon>Myxococcota</taxon>
        <taxon>Polyangia</taxon>
        <taxon>Polyangiales</taxon>
        <taxon>Polyangiaceae</taxon>
        <taxon>Sorangium</taxon>
    </lineage>
</organism>
<dbReference type="Proteomes" id="UP000075635">
    <property type="component" value="Unassembled WGS sequence"/>
</dbReference>
<name>A0A150RI93_SORCE</name>
<feature type="region of interest" description="Disordered" evidence="1">
    <location>
        <begin position="1"/>
        <end position="34"/>
    </location>
</feature>
<comment type="caution">
    <text evidence="2">The sequence shown here is derived from an EMBL/GenBank/DDBJ whole genome shotgun (WGS) entry which is preliminary data.</text>
</comment>
<feature type="compositionally biased region" description="Low complexity" evidence="1">
    <location>
        <begin position="73"/>
        <end position="87"/>
    </location>
</feature>